<evidence type="ECO:0000313" key="2">
    <source>
        <dbReference type="EMBL" id="AEG60798.1"/>
    </source>
</evidence>
<dbReference type="InterPro" id="IPR015797">
    <property type="entry name" value="NUDIX_hydrolase-like_dom_sf"/>
</dbReference>
<dbReference type="GO" id="GO:0006203">
    <property type="term" value="P:dGTP catabolic process"/>
    <property type="evidence" value="ECO:0007669"/>
    <property type="project" value="TreeGrafter"/>
</dbReference>
<dbReference type="eggNOG" id="COG1051">
    <property type="taxonomic scope" value="Bacteria"/>
</dbReference>
<dbReference type="SUPFAM" id="SSF55811">
    <property type="entry name" value="Nudix"/>
    <property type="match status" value="1"/>
</dbReference>
<dbReference type="OrthoDB" id="9787476at2"/>
<dbReference type="GO" id="GO:0035539">
    <property type="term" value="F:8-oxo-7,8-dihydrodeoxyguanosine triphosphate pyrophosphatase activity"/>
    <property type="evidence" value="ECO:0007669"/>
    <property type="project" value="TreeGrafter"/>
</dbReference>
<reference evidence="3" key="1">
    <citation type="submission" date="2011-05" db="EMBL/GenBank/DDBJ databases">
        <title>Complete sequence of Desulfotomaculum ruminis DSM 2154.</title>
        <authorList>
            <person name="Lucas S."/>
            <person name="Copeland A."/>
            <person name="Lapidus A."/>
            <person name="Cheng J.-F."/>
            <person name="Goodwin L."/>
            <person name="Pitluck S."/>
            <person name="Lu M."/>
            <person name="Detter J.C."/>
            <person name="Han C."/>
            <person name="Tapia R."/>
            <person name="Land M."/>
            <person name="Hauser L."/>
            <person name="Kyrpides N."/>
            <person name="Ivanova N."/>
            <person name="Mikhailova N."/>
            <person name="Pagani I."/>
            <person name="Stams A.J.M."/>
            <person name="Plugge C.M."/>
            <person name="Muyzer G."/>
            <person name="Kuever J."/>
            <person name="Parshina S.N."/>
            <person name="Ivanova A.E."/>
            <person name="Nazina T.N."/>
            <person name="Brambilla E."/>
            <person name="Spring S."/>
            <person name="Klenk H.-P."/>
            <person name="Woyke T."/>
        </authorList>
    </citation>
    <scope>NUCLEOTIDE SEQUENCE [LARGE SCALE GENOMIC DNA]</scope>
    <source>
        <strain evidence="3">ATCC 23193 / DSM 2154 / NCIB 8452 / DL</strain>
    </source>
</reference>
<keyword evidence="2" id="KW-0378">Hydrolase</keyword>
<dbReference type="HOGENOM" id="CLU_037162_9_1_9"/>
<gene>
    <name evidence="2" type="ordered locus">Desru_2571</name>
</gene>
<dbReference type="EMBL" id="CP002780">
    <property type="protein sequence ID" value="AEG60798.1"/>
    <property type="molecule type" value="Genomic_DNA"/>
</dbReference>
<name>F6DPV9_DESRL</name>
<feature type="domain" description="Nudix hydrolase" evidence="1">
    <location>
        <begin position="7"/>
        <end position="136"/>
    </location>
</feature>
<organism evidence="2 3">
    <name type="scientific">Desulforamulus ruminis (strain ATCC 23193 / DSM 2154 / NCIMB 8452 / DL)</name>
    <name type="common">Desulfotomaculum ruminis</name>
    <dbReference type="NCBI Taxonomy" id="696281"/>
    <lineage>
        <taxon>Bacteria</taxon>
        <taxon>Bacillati</taxon>
        <taxon>Bacillota</taxon>
        <taxon>Clostridia</taxon>
        <taxon>Eubacteriales</taxon>
        <taxon>Peptococcaceae</taxon>
        <taxon>Desulforamulus</taxon>
    </lineage>
</organism>
<dbReference type="InterPro" id="IPR000086">
    <property type="entry name" value="NUDIX_hydrolase_dom"/>
</dbReference>
<dbReference type="Gene3D" id="3.90.79.10">
    <property type="entry name" value="Nucleoside Triphosphate Pyrophosphohydrolase"/>
    <property type="match status" value="1"/>
</dbReference>
<dbReference type="AlphaFoldDB" id="F6DPV9"/>
<dbReference type="STRING" id="696281.Desru_2571"/>
<keyword evidence="3" id="KW-1185">Reference proteome</keyword>
<dbReference type="PROSITE" id="PS51462">
    <property type="entry name" value="NUDIX"/>
    <property type="match status" value="1"/>
</dbReference>
<proteinExistence type="predicted"/>
<dbReference type="PANTHER" id="PTHR16099">
    <property type="entry name" value="8-OXO-DGTP DIPHOSPHATES NUDT15"/>
    <property type="match status" value="1"/>
</dbReference>
<reference evidence="2 3" key="2">
    <citation type="journal article" date="2012" name="Stand. Genomic Sci.">
        <title>Complete genome sequence of the sulfate-reducing firmicute Desulfotomaculum ruminis type strain (DL(T)).</title>
        <authorList>
            <person name="Spring S."/>
            <person name="Visser M."/>
            <person name="Lu M."/>
            <person name="Copeland A."/>
            <person name="Lapidus A."/>
            <person name="Lucas S."/>
            <person name="Cheng J.F."/>
            <person name="Han C."/>
            <person name="Tapia R."/>
            <person name="Goodwin L.A."/>
            <person name="Pitluck S."/>
            <person name="Ivanova N."/>
            <person name="Land M."/>
            <person name="Hauser L."/>
            <person name="Larimer F."/>
            <person name="Rohde M."/>
            <person name="Goker M."/>
            <person name="Detter J.C."/>
            <person name="Kyrpides N.C."/>
            <person name="Woyke T."/>
            <person name="Schaap P.J."/>
            <person name="Plugge C.M."/>
            <person name="Muyzer G."/>
            <person name="Kuever J."/>
            <person name="Pereira I.A."/>
            <person name="Parshina S.N."/>
            <person name="Bernier-Latmani R."/>
            <person name="Stams A.J."/>
            <person name="Klenk H.P."/>
        </authorList>
    </citation>
    <scope>NUCLEOTIDE SEQUENCE [LARGE SCALE GENOMIC DNA]</scope>
    <source>
        <strain evidence="3">ATCC 23193 / DSM 2154 / NCIB 8452 / DL</strain>
    </source>
</reference>
<accession>F6DPV9</accession>
<dbReference type="PANTHER" id="PTHR16099:SF5">
    <property type="entry name" value="NUCLEOTIDE TRIPHOSPHATE DIPHOSPHATASE NUDT15"/>
    <property type="match status" value="1"/>
</dbReference>
<dbReference type="GO" id="GO:0005829">
    <property type="term" value="C:cytosol"/>
    <property type="evidence" value="ECO:0007669"/>
    <property type="project" value="TreeGrafter"/>
</dbReference>
<dbReference type="RefSeq" id="WP_013842554.1">
    <property type="nucleotide sequence ID" value="NC_015589.1"/>
</dbReference>
<evidence type="ECO:0000313" key="3">
    <source>
        <dbReference type="Proteomes" id="UP000009234"/>
    </source>
</evidence>
<protein>
    <submittedName>
        <fullName evidence="2">NUDIX hydrolase</fullName>
    </submittedName>
</protein>
<dbReference type="KEGG" id="dru:Desru_2571"/>
<sequence length="140" mass="15541">MSGCQPGTKFSIRVMIVNSQGQVLLGLKKKGYHASYWIFPGGQIEFGETVAQCGTREVWEESRLQIEIKGLLGIASEIQNNKHVVFLHLLASGDGCPQVTEPEEVLEWRWFDTGRLPDKTTLAARNAIGKYQQGQAIIPV</sequence>
<dbReference type="Pfam" id="PF00293">
    <property type="entry name" value="NUDIX"/>
    <property type="match status" value="1"/>
</dbReference>
<dbReference type="Proteomes" id="UP000009234">
    <property type="component" value="Chromosome"/>
</dbReference>
<evidence type="ECO:0000259" key="1">
    <source>
        <dbReference type="PROSITE" id="PS51462"/>
    </source>
</evidence>